<evidence type="ECO:0000313" key="2">
    <source>
        <dbReference type="Proteomes" id="UP001164803"/>
    </source>
</evidence>
<name>A0ABY6Z1U2_9BACL</name>
<proteinExistence type="predicted"/>
<sequence>MNVVKLNGVVYVNKVPFIDGTKELIRFIFCLASCIIVENLNLSNLTAHTDHPYSYHML</sequence>
<gene>
    <name evidence="1" type="ORF">NZD86_21920</name>
</gene>
<accession>A0ABY6Z1U2</accession>
<dbReference type="EMBL" id="CP104064">
    <property type="protein sequence ID" value="WAH36796.1"/>
    <property type="molecule type" value="Genomic_DNA"/>
</dbReference>
<reference evidence="1" key="1">
    <citation type="submission" date="2022-08" db="EMBL/GenBank/DDBJ databases">
        <title>Alicyclobacillus dauci DSM2870, complete genome.</title>
        <authorList>
            <person name="Wang Q."/>
            <person name="Cai R."/>
            <person name="Wang Z."/>
        </authorList>
    </citation>
    <scope>NUCLEOTIDE SEQUENCE</scope>
    <source>
        <strain evidence="1">DSM 28700</strain>
    </source>
</reference>
<dbReference type="Proteomes" id="UP001164803">
    <property type="component" value="Chromosome"/>
</dbReference>
<evidence type="ECO:0000313" key="1">
    <source>
        <dbReference type="EMBL" id="WAH36796.1"/>
    </source>
</evidence>
<dbReference type="RefSeq" id="WP_268044182.1">
    <property type="nucleotide sequence ID" value="NZ_CP104064.1"/>
</dbReference>
<protein>
    <submittedName>
        <fullName evidence="1">Uncharacterized protein</fullName>
    </submittedName>
</protein>
<organism evidence="1 2">
    <name type="scientific">Alicyclobacillus dauci</name>
    <dbReference type="NCBI Taxonomy" id="1475485"/>
    <lineage>
        <taxon>Bacteria</taxon>
        <taxon>Bacillati</taxon>
        <taxon>Bacillota</taxon>
        <taxon>Bacilli</taxon>
        <taxon>Bacillales</taxon>
        <taxon>Alicyclobacillaceae</taxon>
        <taxon>Alicyclobacillus</taxon>
    </lineage>
</organism>
<keyword evidence="2" id="KW-1185">Reference proteome</keyword>